<dbReference type="OrthoDB" id="9813659at2"/>
<comment type="subunit">
    <text evidence="6">Homodimer.</text>
</comment>
<evidence type="ECO:0000256" key="2">
    <source>
        <dbReference type="ARBA" id="ARBA00022605"/>
    </source>
</evidence>
<keyword evidence="5 6" id="KW-0704">Schiff base</keyword>
<feature type="active site" description="Schiff-base intermediate with substrate" evidence="6">
    <location>
        <position position="146"/>
    </location>
</feature>
<dbReference type="GO" id="GO:0008652">
    <property type="term" value="P:amino acid biosynthetic process"/>
    <property type="evidence" value="ECO:0007669"/>
    <property type="project" value="UniProtKB-KW"/>
</dbReference>
<reference evidence="7 8" key="1">
    <citation type="submission" date="2014-12" db="EMBL/GenBank/DDBJ databases">
        <title>Draft genome sequences of 10 type strains of Lactococcus.</title>
        <authorList>
            <person name="Sun Z."/>
            <person name="Zhong Z."/>
            <person name="Liu W."/>
            <person name="Zhang W."/>
            <person name="Zhang H."/>
        </authorList>
    </citation>
    <scope>NUCLEOTIDE SEQUENCE [LARGE SCALE GENOMIC DNA]</scope>
    <source>
        <strain evidence="7 8">JCM 16395</strain>
    </source>
</reference>
<keyword evidence="2 6" id="KW-0028">Amino-acid biosynthesis</keyword>
<gene>
    <name evidence="6" type="primary">aroD</name>
    <name evidence="7" type="ORF">RT41_GL000298</name>
</gene>
<feature type="binding site" evidence="6">
    <location>
        <position position="207"/>
    </location>
    <ligand>
        <name>3-dehydroquinate</name>
        <dbReference type="ChEBI" id="CHEBI:32364"/>
    </ligand>
</feature>
<feature type="binding site" evidence="6">
    <location>
        <position position="211"/>
    </location>
    <ligand>
        <name>3-dehydroquinate</name>
        <dbReference type="ChEBI" id="CHEBI:32364"/>
    </ligand>
</feature>
<dbReference type="InterPro" id="IPR001381">
    <property type="entry name" value="DHquinase_I"/>
</dbReference>
<dbReference type="Proteomes" id="UP000218181">
    <property type="component" value="Unassembled WGS sequence"/>
</dbReference>
<dbReference type="FunFam" id="3.20.20.70:FF:000047">
    <property type="entry name" value="3-dehydroquinate dehydratase"/>
    <property type="match status" value="1"/>
</dbReference>
<evidence type="ECO:0000256" key="6">
    <source>
        <dbReference type="HAMAP-Rule" id="MF_00214"/>
    </source>
</evidence>
<dbReference type="SUPFAM" id="SSF51569">
    <property type="entry name" value="Aldolase"/>
    <property type="match status" value="1"/>
</dbReference>
<dbReference type="CDD" id="cd00502">
    <property type="entry name" value="DHQase_I"/>
    <property type="match status" value="1"/>
</dbReference>
<evidence type="ECO:0000256" key="4">
    <source>
        <dbReference type="ARBA" id="ARBA00023239"/>
    </source>
</evidence>
<dbReference type="PANTHER" id="PTHR43699">
    <property type="entry name" value="3-DEHYDROQUINATE DEHYDRATASE"/>
    <property type="match status" value="1"/>
</dbReference>
<feature type="binding site" evidence="6">
    <location>
        <position position="65"/>
    </location>
    <ligand>
        <name>3-dehydroquinate</name>
        <dbReference type="ChEBI" id="CHEBI:32364"/>
    </ligand>
</feature>
<comment type="caution">
    <text evidence="7">The sequence shown here is derived from an EMBL/GenBank/DDBJ whole genome shotgun (WGS) entry which is preliminary data.</text>
</comment>
<dbReference type="InterPro" id="IPR050146">
    <property type="entry name" value="Type-I_3-dehydroquinase"/>
</dbReference>
<dbReference type="EMBL" id="JXJU01000001">
    <property type="protein sequence ID" value="PCS01534.1"/>
    <property type="molecule type" value="Genomic_DNA"/>
</dbReference>
<dbReference type="GO" id="GO:0046279">
    <property type="term" value="P:3,4-dihydroxybenzoate biosynthetic process"/>
    <property type="evidence" value="ECO:0007669"/>
    <property type="project" value="UniProtKB-ARBA"/>
</dbReference>
<feature type="binding site" evidence="6">
    <location>
        <position position="188"/>
    </location>
    <ligand>
        <name>3-dehydroquinate</name>
        <dbReference type="ChEBI" id="CHEBI:32364"/>
    </ligand>
</feature>
<organism evidence="7 8">
    <name type="scientific">Lactococcus fujiensis JCM 16395</name>
    <dbReference type="NCBI Taxonomy" id="1291764"/>
    <lineage>
        <taxon>Bacteria</taxon>
        <taxon>Bacillati</taxon>
        <taxon>Bacillota</taxon>
        <taxon>Bacilli</taxon>
        <taxon>Lactobacillales</taxon>
        <taxon>Streptococcaceae</taxon>
        <taxon>Lactococcus</taxon>
    </lineage>
</organism>
<dbReference type="UniPathway" id="UPA00053">
    <property type="reaction ID" value="UER00086"/>
</dbReference>
<keyword evidence="8" id="KW-1185">Reference proteome</keyword>
<comment type="similarity">
    <text evidence="6">Belongs to the type-I 3-dehydroquinase family.</text>
</comment>
<evidence type="ECO:0000256" key="5">
    <source>
        <dbReference type="ARBA" id="ARBA00023270"/>
    </source>
</evidence>
<dbReference type="Pfam" id="PF01487">
    <property type="entry name" value="DHquinase_I"/>
    <property type="match status" value="1"/>
</dbReference>
<sequence>MRKTKIVVPIMPHTLEELESLDPDLFAKTDLIEWRVDYMKKSQIEVAADLIKKKFCSFPLLFTVRTANEGGFLVTTYEDYQNLILKLLSYNPDYIDIEYFSFPHILEHLSSVKEKVVLSYHNFKEMPDDLTQRLVLMNEENTAFVKAAVMPQSECDVLDLLQITRDLTLEYGAHFITMGMGDLGKISRISGYLTGSCWTFASVGEESAPGQIDLDNLARLLELFETSK</sequence>
<dbReference type="GO" id="GO:0009073">
    <property type="term" value="P:aromatic amino acid family biosynthetic process"/>
    <property type="evidence" value="ECO:0007669"/>
    <property type="project" value="UniProtKB-KW"/>
</dbReference>
<accession>A0A2A5RQ29</accession>
<comment type="pathway">
    <text evidence="6">Metabolic intermediate biosynthesis; chorismate biosynthesis; chorismate from D-erythrose 4-phosphate and phosphoenolpyruvate: step 3/7.</text>
</comment>
<dbReference type="EC" id="4.2.1.10" evidence="6"/>
<name>A0A2A5RQ29_9LACT</name>
<dbReference type="RefSeq" id="WP_096816955.1">
    <property type="nucleotide sequence ID" value="NZ_JXJU01000001.1"/>
</dbReference>
<comment type="function">
    <text evidence="6">Involved in the third step of the chorismate pathway, which leads to the biosynthesis of aromatic amino acids. Catalyzes the cis-dehydration of 3-dehydroquinate (DHQ) and introduces the first double bond of the aromatic ring to yield 3-dehydroshikimate.</text>
</comment>
<evidence type="ECO:0000313" key="8">
    <source>
        <dbReference type="Proteomes" id="UP000218181"/>
    </source>
</evidence>
<dbReference type="NCBIfam" id="TIGR01093">
    <property type="entry name" value="aroD"/>
    <property type="match status" value="1"/>
</dbReference>
<protein>
    <recommendedName>
        <fullName evidence="6">3-dehydroquinate dehydratase</fullName>
        <shortName evidence="6">3-dehydroquinase</shortName>
        <ecNumber evidence="6">4.2.1.10</ecNumber>
    </recommendedName>
    <alternativeName>
        <fullName evidence="6">Type I DHQase</fullName>
    </alternativeName>
    <alternativeName>
        <fullName evidence="6">Type I dehydroquinase</fullName>
        <shortName evidence="6">DHQ1</shortName>
    </alternativeName>
</protein>
<keyword evidence="3 6" id="KW-0057">Aromatic amino acid biosynthesis</keyword>
<feature type="binding site" evidence="6">
    <location>
        <begin position="33"/>
        <end position="35"/>
    </location>
    <ligand>
        <name>3-dehydroquinate</name>
        <dbReference type="ChEBI" id="CHEBI:32364"/>
    </ligand>
</feature>
<dbReference type="InterPro" id="IPR013785">
    <property type="entry name" value="Aldolase_TIM"/>
</dbReference>
<dbReference type="AlphaFoldDB" id="A0A2A5RQ29"/>
<proteinExistence type="inferred from homology"/>
<evidence type="ECO:0000256" key="3">
    <source>
        <dbReference type="ARBA" id="ARBA00023141"/>
    </source>
</evidence>
<comment type="caution">
    <text evidence="6">Lacks conserved residue(s) required for the propagation of feature annotation.</text>
</comment>
<comment type="catalytic activity">
    <reaction evidence="1 6">
        <text>3-dehydroquinate = 3-dehydroshikimate + H2O</text>
        <dbReference type="Rhea" id="RHEA:21096"/>
        <dbReference type="ChEBI" id="CHEBI:15377"/>
        <dbReference type="ChEBI" id="CHEBI:16630"/>
        <dbReference type="ChEBI" id="CHEBI:32364"/>
        <dbReference type="EC" id="4.2.1.10"/>
    </reaction>
</comment>
<evidence type="ECO:0000256" key="1">
    <source>
        <dbReference type="ARBA" id="ARBA00001864"/>
    </source>
</evidence>
<feature type="active site" description="Proton donor/acceptor" evidence="6">
    <location>
        <position position="121"/>
    </location>
</feature>
<dbReference type="HAMAP" id="MF_00214">
    <property type="entry name" value="AroD"/>
    <property type="match status" value="1"/>
</dbReference>
<dbReference type="PANTHER" id="PTHR43699:SF1">
    <property type="entry name" value="3-DEHYDROQUINATE DEHYDRATASE"/>
    <property type="match status" value="1"/>
</dbReference>
<dbReference type="Gene3D" id="3.20.20.70">
    <property type="entry name" value="Aldolase class I"/>
    <property type="match status" value="1"/>
</dbReference>
<keyword evidence="4 6" id="KW-0456">Lyase</keyword>
<dbReference type="GO" id="GO:0003855">
    <property type="term" value="F:3-dehydroquinate dehydratase activity"/>
    <property type="evidence" value="ECO:0007669"/>
    <property type="project" value="UniProtKB-UniRule"/>
</dbReference>
<evidence type="ECO:0000313" key="7">
    <source>
        <dbReference type="EMBL" id="PCS01534.1"/>
    </source>
</evidence>
<dbReference type="GO" id="GO:0009423">
    <property type="term" value="P:chorismate biosynthetic process"/>
    <property type="evidence" value="ECO:0007669"/>
    <property type="project" value="UniProtKB-UniRule"/>
</dbReference>
<dbReference type="STRING" id="1291764.GCA_001311235_00138"/>